<comment type="caution">
    <text evidence="12">The sequence shown here is derived from an EMBL/GenBank/DDBJ whole genome shotgun (WGS) entry which is preliminary data.</text>
</comment>
<dbReference type="AlphaFoldDB" id="A0A0N0VIZ9"/>
<dbReference type="Pfam" id="PF00563">
    <property type="entry name" value="EAL"/>
    <property type="match status" value="1"/>
</dbReference>
<evidence type="ECO:0000256" key="2">
    <source>
        <dbReference type="ARBA" id="ARBA00012282"/>
    </source>
</evidence>
<evidence type="ECO:0000256" key="4">
    <source>
        <dbReference type="ARBA" id="ARBA00022636"/>
    </source>
</evidence>
<dbReference type="CDD" id="cd01948">
    <property type="entry name" value="EAL"/>
    <property type="match status" value="1"/>
</dbReference>
<comment type="subcellular location">
    <subcellularLocation>
        <location evidence="1">Cell membrane</location>
        <topology evidence="1">Multi-pass membrane protein</topology>
    </subcellularLocation>
</comment>
<dbReference type="GO" id="GO:0071111">
    <property type="term" value="F:cyclic-guanylate-specific phosphodiesterase activity"/>
    <property type="evidence" value="ECO:0007669"/>
    <property type="project" value="UniProtKB-EC"/>
</dbReference>
<dbReference type="Gene3D" id="3.20.20.450">
    <property type="entry name" value="EAL domain"/>
    <property type="match status" value="1"/>
</dbReference>
<evidence type="ECO:0000313" key="13">
    <source>
        <dbReference type="Proteomes" id="UP000037931"/>
    </source>
</evidence>
<feature type="domain" description="EAL" evidence="11">
    <location>
        <begin position="256"/>
        <end position="509"/>
    </location>
</feature>
<evidence type="ECO:0000256" key="7">
    <source>
        <dbReference type="ARBA" id="ARBA00022989"/>
    </source>
</evidence>
<keyword evidence="13" id="KW-1185">Reference proteome</keyword>
<sequence length="514" mass="56404">MPGYRDSGRWRTLLHLAVWVACGVALSIWVAQIVWLAASESRVDAYARAILLQADSVADNIVTALEAINRDSNPICREDDQASLKQIAFHYRFVRDAGRMIDRDVQCSALWGASAKYRIEGDGKLGKTGSMLWRAVFDDDGRHINVDITSRGSAFVVTSPVAFSSFESPPEELSARVTSADGQLIMRSFGQLKRLGYLEGKNVRVCSDRFSICVEAQVQSHVLSCKHAGLLGLVILLGAVFGGLAWYALNHRITQSRSLPVRLKKAIRHSRIDLVYQPIVQAGSGRICGMEVLSRWHDPELGWVAPDSFFSVAAELGLAFDLNKIVLRKCLAELSTVLQANPPLYASINLAARDLLDPRTLVFLKAEAARANVRLAQLAIEVLESSTANMAMVAQKIDEFRALGGQVFVDDFGAGYSSLSYLANLRVDKIKIDRSFTSAVGDCSPAAFALLKVNEIAEAMDAQVIFEGVETEQQRQAVLNFCPQAFAQGWLFSKALPIDELLSRIDLASLTLKP</sequence>
<dbReference type="EMBL" id="JSYZ01000016">
    <property type="protein sequence ID" value="KPA89324.1"/>
    <property type="molecule type" value="Genomic_DNA"/>
</dbReference>
<dbReference type="EC" id="3.1.4.52" evidence="2"/>
<keyword evidence="8 10" id="KW-0472">Membrane</keyword>
<evidence type="ECO:0000256" key="9">
    <source>
        <dbReference type="ARBA" id="ARBA00034290"/>
    </source>
</evidence>
<keyword evidence="6" id="KW-0378">Hydrolase</keyword>
<feature type="transmembrane region" description="Helical" evidence="10">
    <location>
        <begin position="228"/>
        <end position="249"/>
    </location>
</feature>
<evidence type="ECO:0000256" key="5">
    <source>
        <dbReference type="ARBA" id="ARBA00022692"/>
    </source>
</evidence>
<keyword evidence="4" id="KW-0973">c-di-GMP</keyword>
<dbReference type="Pfam" id="PF12792">
    <property type="entry name" value="CSS-motif"/>
    <property type="match status" value="1"/>
</dbReference>
<gene>
    <name evidence="12" type="ORF">PF66_04175</name>
</gene>
<evidence type="ECO:0000259" key="11">
    <source>
        <dbReference type="PROSITE" id="PS50883"/>
    </source>
</evidence>
<evidence type="ECO:0000313" key="12">
    <source>
        <dbReference type="EMBL" id="KPA89324.1"/>
    </source>
</evidence>
<feature type="transmembrane region" description="Helical" evidence="10">
    <location>
        <begin position="12"/>
        <end position="38"/>
    </location>
</feature>
<dbReference type="GO" id="GO:0005886">
    <property type="term" value="C:plasma membrane"/>
    <property type="evidence" value="ECO:0007669"/>
    <property type="project" value="UniProtKB-SubCell"/>
</dbReference>
<dbReference type="SMART" id="SM00052">
    <property type="entry name" value="EAL"/>
    <property type="match status" value="1"/>
</dbReference>
<evidence type="ECO:0000256" key="1">
    <source>
        <dbReference type="ARBA" id="ARBA00004651"/>
    </source>
</evidence>
<keyword evidence="7 10" id="KW-1133">Transmembrane helix</keyword>
<dbReference type="PATRIC" id="fig|50340.43.peg.1478"/>
<keyword evidence="3" id="KW-1003">Cell membrane</keyword>
<dbReference type="InterPro" id="IPR001633">
    <property type="entry name" value="EAL_dom"/>
</dbReference>
<evidence type="ECO:0000256" key="8">
    <source>
        <dbReference type="ARBA" id="ARBA00023136"/>
    </source>
</evidence>
<dbReference type="SUPFAM" id="SSF141868">
    <property type="entry name" value="EAL domain-like"/>
    <property type="match status" value="1"/>
</dbReference>
<dbReference type="PANTHER" id="PTHR33121:SF79">
    <property type="entry name" value="CYCLIC DI-GMP PHOSPHODIESTERASE PDED-RELATED"/>
    <property type="match status" value="1"/>
</dbReference>
<evidence type="ECO:0000256" key="6">
    <source>
        <dbReference type="ARBA" id="ARBA00022801"/>
    </source>
</evidence>
<comment type="catalytic activity">
    <reaction evidence="9">
        <text>3',3'-c-di-GMP + H2O = 5'-phosphoguanylyl(3'-&gt;5')guanosine + H(+)</text>
        <dbReference type="Rhea" id="RHEA:24902"/>
        <dbReference type="ChEBI" id="CHEBI:15377"/>
        <dbReference type="ChEBI" id="CHEBI:15378"/>
        <dbReference type="ChEBI" id="CHEBI:58754"/>
        <dbReference type="ChEBI" id="CHEBI:58805"/>
        <dbReference type="EC" id="3.1.4.52"/>
    </reaction>
</comment>
<dbReference type="InterPro" id="IPR024744">
    <property type="entry name" value="CSS-motif_dom"/>
</dbReference>
<name>A0A0N0VIZ9_9PSED</name>
<proteinExistence type="predicted"/>
<reference evidence="12 13" key="1">
    <citation type="journal article" date="2015" name="PLoS ONE">
        <title>Rice-Infecting Pseudomonas Genomes Are Highly Accessorized and Harbor Multiple Putative Virulence Mechanisms to Cause Sheath Brown Rot.</title>
        <authorList>
            <person name="Quibod I.L."/>
            <person name="Grande G."/>
            <person name="Oreiro E.G."/>
            <person name="Borja F.N."/>
            <person name="Dossa G.S."/>
            <person name="Mauleon R."/>
            <person name="Cruz C.V."/>
            <person name="Oliva R."/>
        </authorList>
    </citation>
    <scope>NUCLEOTIDE SEQUENCE [LARGE SCALE GENOMIC DNA]</scope>
    <source>
        <strain evidence="12 13">IRRI 6609</strain>
    </source>
</reference>
<evidence type="ECO:0000256" key="3">
    <source>
        <dbReference type="ARBA" id="ARBA00022475"/>
    </source>
</evidence>
<dbReference type="PROSITE" id="PS50883">
    <property type="entry name" value="EAL"/>
    <property type="match status" value="1"/>
</dbReference>
<dbReference type="InterPro" id="IPR050706">
    <property type="entry name" value="Cyclic-di-GMP_PDE-like"/>
</dbReference>
<dbReference type="STRING" id="50340.PF66_04175"/>
<protein>
    <recommendedName>
        <fullName evidence="2">cyclic-guanylate-specific phosphodiesterase</fullName>
        <ecNumber evidence="2">3.1.4.52</ecNumber>
    </recommendedName>
</protein>
<dbReference type="PANTHER" id="PTHR33121">
    <property type="entry name" value="CYCLIC DI-GMP PHOSPHODIESTERASE PDEF"/>
    <property type="match status" value="1"/>
</dbReference>
<dbReference type="InterPro" id="IPR035919">
    <property type="entry name" value="EAL_sf"/>
</dbReference>
<accession>A0A0N0VIZ9</accession>
<dbReference type="PROSITE" id="PS51257">
    <property type="entry name" value="PROKAR_LIPOPROTEIN"/>
    <property type="match status" value="1"/>
</dbReference>
<organism evidence="12 13">
    <name type="scientific">Pseudomonas asplenii</name>
    <dbReference type="NCBI Taxonomy" id="53407"/>
    <lineage>
        <taxon>Bacteria</taxon>
        <taxon>Pseudomonadati</taxon>
        <taxon>Pseudomonadota</taxon>
        <taxon>Gammaproteobacteria</taxon>
        <taxon>Pseudomonadales</taxon>
        <taxon>Pseudomonadaceae</taxon>
        <taxon>Pseudomonas</taxon>
    </lineage>
</organism>
<keyword evidence="5 10" id="KW-0812">Transmembrane</keyword>
<evidence type="ECO:0000256" key="10">
    <source>
        <dbReference type="SAM" id="Phobius"/>
    </source>
</evidence>
<dbReference type="Proteomes" id="UP000037931">
    <property type="component" value="Unassembled WGS sequence"/>
</dbReference>